<dbReference type="Proteomes" id="UP000320580">
    <property type="component" value="Chromosome"/>
</dbReference>
<dbReference type="KEGG" id="sqz:FQU76_32100"/>
<protein>
    <submittedName>
        <fullName evidence="2">Uncharacterized protein</fullName>
    </submittedName>
</protein>
<evidence type="ECO:0000313" key="2">
    <source>
        <dbReference type="EMBL" id="QDY80389.1"/>
    </source>
</evidence>
<evidence type="ECO:0000313" key="3">
    <source>
        <dbReference type="Proteomes" id="UP000320580"/>
    </source>
</evidence>
<feature type="region of interest" description="Disordered" evidence="1">
    <location>
        <begin position="41"/>
        <end position="67"/>
    </location>
</feature>
<gene>
    <name evidence="2" type="ORF">FQU76_32100</name>
</gene>
<accession>A0A5B8IRW1</accession>
<evidence type="ECO:0000256" key="1">
    <source>
        <dbReference type="SAM" id="MobiDB-lite"/>
    </source>
</evidence>
<dbReference type="RefSeq" id="WP_146483783.1">
    <property type="nucleotide sequence ID" value="NZ_CP042266.1"/>
</dbReference>
<proteinExistence type="predicted"/>
<dbReference type="AlphaFoldDB" id="A0A5B8IRW1"/>
<name>A0A5B8IRW1_9ACTN</name>
<dbReference type="EMBL" id="CP042266">
    <property type="protein sequence ID" value="QDY80389.1"/>
    <property type="molecule type" value="Genomic_DNA"/>
</dbReference>
<keyword evidence="3" id="KW-1185">Reference proteome</keyword>
<dbReference type="OrthoDB" id="9955434at2"/>
<organism evidence="2 3">
    <name type="scientific">Streptomyces qinzhouensis</name>
    <dbReference type="NCBI Taxonomy" id="2599401"/>
    <lineage>
        <taxon>Bacteria</taxon>
        <taxon>Bacillati</taxon>
        <taxon>Actinomycetota</taxon>
        <taxon>Actinomycetes</taxon>
        <taxon>Kitasatosporales</taxon>
        <taxon>Streptomycetaceae</taxon>
        <taxon>Streptomyces</taxon>
    </lineage>
</organism>
<sequence length="96" mass="9738">MPTLELVTGVMAAGLAGGLTETGQRAARGAWDRLASLIGRRDSLPGDAEPVTGAGEGSTPADEPVRAARPGTYNVVVNAGKGIACGDNISQSNYFH</sequence>
<reference evidence="2 3" key="1">
    <citation type="submission" date="2019-07" db="EMBL/GenBank/DDBJ databases">
        <authorList>
            <person name="Zhu P."/>
        </authorList>
    </citation>
    <scope>NUCLEOTIDE SEQUENCE [LARGE SCALE GENOMIC DNA]</scope>
    <source>
        <strain evidence="2 3">SSL-25</strain>
    </source>
</reference>